<dbReference type="AlphaFoldDB" id="A0A1F5G9G8"/>
<gene>
    <name evidence="2" type="ORF">A2693_04265</name>
</gene>
<sequence>MLIDKKKLRNLIIILIVVLLPFKLVQWIEPEWLGRMIALGYCYFGIAIFSICMVVIHHKIELKPYIEARAKDPEIVKRNFRNLYRVFGALFLIFTVIWAIIPYIKSASYLFSKPLVNRGGVLTSWSSGLWLAYYFSQSLGFDGESDVKGYYALNLHSPLKEGKRYEFLYIPDTRLILEIREVEN</sequence>
<evidence type="ECO:0000256" key="1">
    <source>
        <dbReference type="SAM" id="Phobius"/>
    </source>
</evidence>
<reference evidence="2 3" key="1">
    <citation type="journal article" date="2016" name="Nat. Commun.">
        <title>Thousands of microbial genomes shed light on interconnected biogeochemical processes in an aquifer system.</title>
        <authorList>
            <person name="Anantharaman K."/>
            <person name="Brown C.T."/>
            <person name="Hug L.A."/>
            <person name="Sharon I."/>
            <person name="Castelle C.J."/>
            <person name="Probst A.J."/>
            <person name="Thomas B.C."/>
            <person name="Singh A."/>
            <person name="Wilkins M.J."/>
            <person name="Karaoz U."/>
            <person name="Brodie E.L."/>
            <person name="Williams K.H."/>
            <person name="Hubbard S.S."/>
            <person name="Banfield J.F."/>
        </authorList>
    </citation>
    <scope>NUCLEOTIDE SEQUENCE [LARGE SCALE GENOMIC DNA]</scope>
</reference>
<protein>
    <submittedName>
        <fullName evidence="2">Uncharacterized protein</fullName>
    </submittedName>
</protein>
<dbReference type="Proteomes" id="UP000178577">
    <property type="component" value="Unassembled WGS sequence"/>
</dbReference>
<comment type="caution">
    <text evidence="2">The sequence shown here is derived from an EMBL/GenBank/DDBJ whole genome shotgun (WGS) entry which is preliminary data.</text>
</comment>
<feature type="transmembrane region" description="Helical" evidence="1">
    <location>
        <begin position="34"/>
        <end position="56"/>
    </location>
</feature>
<accession>A0A1F5G9G8</accession>
<keyword evidence="1" id="KW-0812">Transmembrane</keyword>
<dbReference type="EMBL" id="MFAY01000038">
    <property type="protein sequence ID" value="OGD88475.1"/>
    <property type="molecule type" value="Genomic_DNA"/>
</dbReference>
<keyword evidence="1" id="KW-0472">Membrane</keyword>
<name>A0A1F5G9G8_9BACT</name>
<feature type="transmembrane region" description="Helical" evidence="1">
    <location>
        <begin position="83"/>
        <end position="104"/>
    </location>
</feature>
<proteinExistence type="predicted"/>
<evidence type="ECO:0000313" key="3">
    <source>
        <dbReference type="Proteomes" id="UP000178577"/>
    </source>
</evidence>
<feature type="transmembrane region" description="Helical" evidence="1">
    <location>
        <begin position="116"/>
        <end position="135"/>
    </location>
</feature>
<feature type="transmembrane region" description="Helical" evidence="1">
    <location>
        <begin position="12"/>
        <end position="28"/>
    </location>
</feature>
<evidence type="ECO:0000313" key="2">
    <source>
        <dbReference type="EMBL" id="OGD88475.1"/>
    </source>
</evidence>
<keyword evidence="1" id="KW-1133">Transmembrane helix</keyword>
<organism evidence="2 3">
    <name type="scientific">Candidatus Curtissbacteria bacterium RIFCSPHIGHO2_01_FULL_40_12</name>
    <dbReference type="NCBI Taxonomy" id="1797710"/>
    <lineage>
        <taxon>Bacteria</taxon>
        <taxon>Candidatus Curtissiibacteriota</taxon>
    </lineage>
</organism>